<protein>
    <submittedName>
        <fullName evidence="3">Bifunctional alpha,alpha-trehalose-phosphate synthase (UDP-forming)/trehalose-phosphatase</fullName>
    </submittedName>
</protein>
<dbReference type="Pfam" id="PF00982">
    <property type="entry name" value="Glyco_transf_20"/>
    <property type="match status" value="1"/>
</dbReference>
<dbReference type="Pfam" id="PF02358">
    <property type="entry name" value="Trehalose_PPase"/>
    <property type="match status" value="1"/>
</dbReference>
<dbReference type="SUPFAM" id="SSF53756">
    <property type="entry name" value="UDP-Glycosyltransferase/glycogen phosphorylase"/>
    <property type="match status" value="1"/>
</dbReference>
<feature type="region of interest" description="Disordered" evidence="2">
    <location>
        <begin position="1"/>
        <end position="46"/>
    </location>
</feature>
<dbReference type="SUPFAM" id="SSF56784">
    <property type="entry name" value="HAD-like"/>
    <property type="match status" value="1"/>
</dbReference>
<gene>
    <name evidence="3" type="ORF">GCM10011333_02520</name>
</gene>
<dbReference type="InterPro" id="IPR023214">
    <property type="entry name" value="HAD_sf"/>
</dbReference>
<feature type="compositionally biased region" description="Polar residues" evidence="2">
    <location>
        <begin position="1"/>
        <end position="10"/>
    </location>
</feature>
<evidence type="ECO:0000256" key="1">
    <source>
        <dbReference type="ARBA" id="ARBA00008799"/>
    </source>
</evidence>
<dbReference type="AlphaFoldDB" id="A0A8J2TV81"/>
<feature type="compositionally biased region" description="Low complexity" evidence="2">
    <location>
        <begin position="36"/>
        <end position="46"/>
    </location>
</feature>
<dbReference type="NCBIfam" id="TIGR00685">
    <property type="entry name" value="T6PP"/>
    <property type="match status" value="1"/>
</dbReference>
<dbReference type="InterPro" id="IPR003337">
    <property type="entry name" value="Trehalose_PPase"/>
</dbReference>
<evidence type="ECO:0000313" key="4">
    <source>
        <dbReference type="Proteomes" id="UP000616114"/>
    </source>
</evidence>
<dbReference type="CDD" id="cd03788">
    <property type="entry name" value="GT20_TPS"/>
    <property type="match status" value="1"/>
</dbReference>
<dbReference type="Proteomes" id="UP000616114">
    <property type="component" value="Unassembled WGS sequence"/>
</dbReference>
<evidence type="ECO:0000313" key="3">
    <source>
        <dbReference type="EMBL" id="GGA03317.1"/>
    </source>
</evidence>
<sequence>MNSHTNALSTDDSHTSRPSVPGSENRPPSVPHAADDPGAAGASGGNDSYDFVVVANRLPVDRAQGPQGPEWRQSPGGLVTGLAPVMKRRSGAWIGWTGAPDEEIEPFDLDDMHLVPVRLSTDDVYSYYEGFSNATLWPLYHDVIVPPEFHRKWWDAYVRVNTRFARAAAASAAPGALVWVHDYQLQLVPGILRELRPDVKIGFFNHIPFPPYEIFAQLPWRRRILIGLLGADLVGFQRPSDTANFRRAVRRTLGYLARNSVVRVPASQQSPEHLCETGSFPISIDAGAMDALARDERIRKRAEEIREEVGNPRTLILGVDRMDYTKGIRHRLKAYEELLEDGRLSTESTTFIQIATPSRERLDYYKQIRRDVELAVGRINGDHSALGKAAVHYLHQSFPREEMAAFYLAADVMLVTALRDGMNLVAKEYVACRVEEDGVLVLSEFTGAADELRQALLVNPHDIAGLKNAITQAVHMTPEEAGRRMRRLRSKVRHDDVLQWASTFLDRLQMVGEQRERTHSVLPETQRPSRVTQESALPADVVERLSAVCSARRLLIALDFDGVLAPLVDDPATSAPLPETVETVHRLAALDDVLIAYVSGRELPDLVSRVDAPPGALFAGSHGAQLDLSGLGAAAPSTTSRAGSPLAELHPSTEEREQLADLDAALDRAAQQLGDYGQFRVEEKALGRSVHTRGLEPEFADRVYDLMQEIAEDHPRLRYTRGHEVREFAVRHSTKGHAITALRAATGADAILYIGDDVTDEDAFARLRQAGPGPDLGLKVGPGHTLAAGRISDPHAVTAVLVECLRLRRSANRS</sequence>
<organism evidence="3 4">
    <name type="scientific">Sediminivirga luteola</name>
    <dbReference type="NCBI Taxonomy" id="1774748"/>
    <lineage>
        <taxon>Bacteria</taxon>
        <taxon>Bacillati</taxon>
        <taxon>Actinomycetota</taxon>
        <taxon>Actinomycetes</taxon>
        <taxon>Micrococcales</taxon>
        <taxon>Brevibacteriaceae</taxon>
        <taxon>Sediminivirga</taxon>
    </lineage>
</organism>
<dbReference type="PANTHER" id="PTHR10788:SF106">
    <property type="entry name" value="BCDNA.GH08860"/>
    <property type="match status" value="1"/>
</dbReference>
<keyword evidence="4" id="KW-1185">Reference proteome</keyword>
<dbReference type="EMBL" id="BMFY01000001">
    <property type="protein sequence ID" value="GGA03317.1"/>
    <property type="molecule type" value="Genomic_DNA"/>
</dbReference>
<comment type="similarity">
    <text evidence="1">Belongs to the glycosyltransferase 20 family.</text>
</comment>
<dbReference type="RefSeq" id="WP_188549095.1">
    <property type="nucleotide sequence ID" value="NZ_BMFY01000001.1"/>
</dbReference>
<proteinExistence type="inferred from homology"/>
<dbReference type="GO" id="GO:0005992">
    <property type="term" value="P:trehalose biosynthetic process"/>
    <property type="evidence" value="ECO:0007669"/>
    <property type="project" value="InterPro"/>
</dbReference>
<reference evidence="3" key="1">
    <citation type="journal article" date="2014" name="Int. J. Syst. Evol. Microbiol.">
        <title>Complete genome sequence of Corynebacterium casei LMG S-19264T (=DSM 44701T), isolated from a smear-ripened cheese.</title>
        <authorList>
            <consortium name="US DOE Joint Genome Institute (JGI-PGF)"/>
            <person name="Walter F."/>
            <person name="Albersmeier A."/>
            <person name="Kalinowski J."/>
            <person name="Ruckert C."/>
        </authorList>
    </citation>
    <scope>NUCLEOTIDE SEQUENCE</scope>
    <source>
        <strain evidence="3">CGMCC 1.12785</strain>
    </source>
</reference>
<dbReference type="InterPro" id="IPR001830">
    <property type="entry name" value="Glyco_trans_20"/>
</dbReference>
<accession>A0A8J2TV81</accession>
<evidence type="ECO:0000256" key="2">
    <source>
        <dbReference type="SAM" id="MobiDB-lite"/>
    </source>
</evidence>
<name>A0A8J2TV81_9MICO</name>
<comment type="caution">
    <text evidence="3">The sequence shown here is derived from an EMBL/GenBank/DDBJ whole genome shotgun (WGS) entry which is preliminary data.</text>
</comment>
<dbReference type="PANTHER" id="PTHR10788">
    <property type="entry name" value="TREHALOSE-6-PHOSPHATE SYNTHASE"/>
    <property type="match status" value="1"/>
</dbReference>
<dbReference type="GO" id="GO:0003825">
    <property type="term" value="F:alpha,alpha-trehalose-phosphate synthase (UDP-forming) activity"/>
    <property type="evidence" value="ECO:0007669"/>
    <property type="project" value="TreeGrafter"/>
</dbReference>
<reference evidence="3" key="2">
    <citation type="submission" date="2020-09" db="EMBL/GenBank/DDBJ databases">
        <authorList>
            <person name="Sun Q."/>
            <person name="Zhou Y."/>
        </authorList>
    </citation>
    <scope>NUCLEOTIDE SEQUENCE</scope>
    <source>
        <strain evidence="3">CGMCC 1.12785</strain>
    </source>
</reference>
<dbReference type="Gene3D" id="3.40.50.2000">
    <property type="entry name" value="Glycogen Phosphorylase B"/>
    <property type="match status" value="2"/>
</dbReference>
<dbReference type="Gene3D" id="3.30.70.1020">
    <property type="entry name" value="Trehalose-6-phosphate phosphatase related protein, domain 2"/>
    <property type="match status" value="1"/>
</dbReference>
<dbReference type="Gene3D" id="3.40.50.1000">
    <property type="entry name" value="HAD superfamily/HAD-like"/>
    <property type="match status" value="1"/>
</dbReference>
<dbReference type="InterPro" id="IPR036412">
    <property type="entry name" value="HAD-like_sf"/>
</dbReference>